<evidence type="ECO:0000313" key="3">
    <source>
        <dbReference type="Proteomes" id="UP000479293"/>
    </source>
</evidence>
<evidence type="ECO:0008006" key="4">
    <source>
        <dbReference type="Google" id="ProtNLM"/>
    </source>
</evidence>
<sequence length="158" mass="17572">MNIKSPIVVVCTFLWIGFVVAISFLEAPLKFQAPDITLALGLGIGRLVFAALNKVEWVFALMITFSLFCRGNFTLKSNLTFILPLLILLIQTLWLLPALDTRAELHIRGAVVPDSFLHFYYVAAEVAKVTCLLVFGVGLFHKPIPEFELSTPHAKQTV</sequence>
<organism evidence="2 3">
    <name type="scientific">Salmonirosea aquatica</name>
    <dbReference type="NCBI Taxonomy" id="2654236"/>
    <lineage>
        <taxon>Bacteria</taxon>
        <taxon>Pseudomonadati</taxon>
        <taxon>Bacteroidota</taxon>
        <taxon>Cytophagia</taxon>
        <taxon>Cytophagales</taxon>
        <taxon>Spirosomataceae</taxon>
        <taxon>Salmonirosea</taxon>
    </lineage>
</organism>
<feature type="transmembrane region" description="Helical" evidence="1">
    <location>
        <begin position="119"/>
        <end position="140"/>
    </location>
</feature>
<dbReference type="EMBL" id="WHLY01000001">
    <property type="protein sequence ID" value="MPR31889.1"/>
    <property type="molecule type" value="Genomic_DNA"/>
</dbReference>
<evidence type="ECO:0000256" key="1">
    <source>
        <dbReference type="SAM" id="Phobius"/>
    </source>
</evidence>
<keyword evidence="1" id="KW-0472">Membrane</keyword>
<dbReference type="RefSeq" id="WP_152755956.1">
    <property type="nucleotide sequence ID" value="NZ_WHLY01000001.1"/>
</dbReference>
<name>A0A7C9FN08_9BACT</name>
<comment type="caution">
    <text evidence="2">The sequence shown here is derived from an EMBL/GenBank/DDBJ whole genome shotgun (WGS) entry which is preliminary data.</text>
</comment>
<gene>
    <name evidence="2" type="ORF">GBK04_00625</name>
</gene>
<evidence type="ECO:0000313" key="2">
    <source>
        <dbReference type="EMBL" id="MPR31889.1"/>
    </source>
</evidence>
<reference evidence="2 3" key="1">
    <citation type="submission" date="2019-10" db="EMBL/GenBank/DDBJ databases">
        <title>Draft Genome Sequence of Cytophagaceae sp. SJW1-29.</title>
        <authorList>
            <person name="Choi A."/>
        </authorList>
    </citation>
    <scope>NUCLEOTIDE SEQUENCE [LARGE SCALE GENOMIC DNA]</scope>
    <source>
        <strain evidence="2 3">SJW1-29</strain>
    </source>
</reference>
<protein>
    <recommendedName>
        <fullName evidence="4">DUF4149 domain-containing protein</fullName>
    </recommendedName>
</protein>
<dbReference type="Proteomes" id="UP000479293">
    <property type="component" value="Unassembled WGS sequence"/>
</dbReference>
<keyword evidence="1" id="KW-0812">Transmembrane</keyword>
<proteinExistence type="predicted"/>
<feature type="transmembrane region" description="Helical" evidence="1">
    <location>
        <begin position="47"/>
        <end position="69"/>
    </location>
</feature>
<dbReference type="AlphaFoldDB" id="A0A7C9FN08"/>
<keyword evidence="1" id="KW-1133">Transmembrane helix</keyword>
<keyword evidence="3" id="KW-1185">Reference proteome</keyword>
<feature type="transmembrane region" description="Helical" evidence="1">
    <location>
        <begin position="7"/>
        <end position="27"/>
    </location>
</feature>
<accession>A0A7C9FN08</accession>
<feature type="transmembrane region" description="Helical" evidence="1">
    <location>
        <begin position="81"/>
        <end position="99"/>
    </location>
</feature>